<accession>A0AAN6PX78</accession>
<dbReference type="Proteomes" id="UP001305647">
    <property type="component" value="Unassembled WGS sequence"/>
</dbReference>
<gene>
    <name evidence="1" type="ORF">N658DRAFT_500164</name>
</gene>
<evidence type="ECO:0000313" key="2">
    <source>
        <dbReference type="Proteomes" id="UP001305647"/>
    </source>
</evidence>
<organism evidence="1 2">
    <name type="scientific">Parathielavia hyrcaniae</name>
    <dbReference type="NCBI Taxonomy" id="113614"/>
    <lineage>
        <taxon>Eukaryota</taxon>
        <taxon>Fungi</taxon>
        <taxon>Dikarya</taxon>
        <taxon>Ascomycota</taxon>
        <taxon>Pezizomycotina</taxon>
        <taxon>Sordariomycetes</taxon>
        <taxon>Sordariomycetidae</taxon>
        <taxon>Sordariales</taxon>
        <taxon>Chaetomiaceae</taxon>
        <taxon>Parathielavia</taxon>
    </lineage>
</organism>
<reference evidence="1" key="2">
    <citation type="submission" date="2023-05" db="EMBL/GenBank/DDBJ databases">
        <authorList>
            <consortium name="Lawrence Berkeley National Laboratory"/>
            <person name="Steindorff A."/>
            <person name="Hensen N."/>
            <person name="Bonometti L."/>
            <person name="Westerberg I."/>
            <person name="Brannstrom I.O."/>
            <person name="Guillou S."/>
            <person name="Cros-Aarteil S."/>
            <person name="Calhoun S."/>
            <person name="Haridas S."/>
            <person name="Kuo A."/>
            <person name="Mondo S."/>
            <person name="Pangilinan J."/>
            <person name="Riley R."/>
            <person name="Labutti K."/>
            <person name="Andreopoulos B."/>
            <person name="Lipzen A."/>
            <person name="Chen C."/>
            <person name="Yanf M."/>
            <person name="Daum C."/>
            <person name="Ng V."/>
            <person name="Clum A."/>
            <person name="Ohm R."/>
            <person name="Martin F."/>
            <person name="Silar P."/>
            <person name="Natvig D."/>
            <person name="Lalanne C."/>
            <person name="Gautier V."/>
            <person name="Ament-Velasquez S.L."/>
            <person name="Kruys A."/>
            <person name="Hutchinson M.I."/>
            <person name="Powell A.J."/>
            <person name="Barry K."/>
            <person name="Miller A.N."/>
            <person name="Grigoriev I.V."/>
            <person name="Debuchy R."/>
            <person name="Gladieux P."/>
            <person name="Thoren M.H."/>
            <person name="Johannesson H."/>
        </authorList>
    </citation>
    <scope>NUCLEOTIDE SEQUENCE</scope>
    <source>
        <strain evidence="1">CBS 757.83</strain>
    </source>
</reference>
<comment type="caution">
    <text evidence="1">The sequence shown here is derived from an EMBL/GenBank/DDBJ whole genome shotgun (WGS) entry which is preliminary data.</text>
</comment>
<protein>
    <submittedName>
        <fullName evidence="1">Uncharacterized protein</fullName>
    </submittedName>
</protein>
<name>A0AAN6PX78_9PEZI</name>
<keyword evidence="2" id="KW-1185">Reference proteome</keyword>
<dbReference type="AlphaFoldDB" id="A0AAN6PX78"/>
<reference evidence="1" key="1">
    <citation type="journal article" date="2023" name="Mol. Phylogenet. Evol.">
        <title>Genome-scale phylogeny and comparative genomics of the fungal order Sordariales.</title>
        <authorList>
            <person name="Hensen N."/>
            <person name="Bonometti L."/>
            <person name="Westerberg I."/>
            <person name="Brannstrom I.O."/>
            <person name="Guillou S."/>
            <person name="Cros-Aarteil S."/>
            <person name="Calhoun S."/>
            <person name="Haridas S."/>
            <person name="Kuo A."/>
            <person name="Mondo S."/>
            <person name="Pangilinan J."/>
            <person name="Riley R."/>
            <person name="LaButti K."/>
            <person name="Andreopoulos B."/>
            <person name="Lipzen A."/>
            <person name="Chen C."/>
            <person name="Yan M."/>
            <person name="Daum C."/>
            <person name="Ng V."/>
            <person name="Clum A."/>
            <person name="Steindorff A."/>
            <person name="Ohm R.A."/>
            <person name="Martin F."/>
            <person name="Silar P."/>
            <person name="Natvig D.O."/>
            <person name="Lalanne C."/>
            <person name="Gautier V."/>
            <person name="Ament-Velasquez S.L."/>
            <person name="Kruys A."/>
            <person name="Hutchinson M.I."/>
            <person name="Powell A.J."/>
            <person name="Barry K."/>
            <person name="Miller A.N."/>
            <person name="Grigoriev I.V."/>
            <person name="Debuchy R."/>
            <person name="Gladieux P."/>
            <person name="Hiltunen Thoren M."/>
            <person name="Johannesson H."/>
        </authorList>
    </citation>
    <scope>NUCLEOTIDE SEQUENCE</scope>
    <source>
        <strain evidence="1">CBS 757.83</strain>
    </source>
</reference>
<sequence length="222" mass="25523">MLLRHLPYLRPDIEGPISEAEAGPCGVKFWKWIEASRWFDSRPGVPARAEEILAEGCIMSTQPLHDGDPVLVPRHVVGLISESSHQHLWMLDTELGVIYWVMCPGSIRENPAREPILDDCYDYAPESEAAWRHEPAWAIVYFFELLKDQFRQLCSVPVSPTVVPEMEDDLATQVEGALVLVQAIYREHGWPDLARYRKEECMKAIRTMLEERYGEDCWMLGL</sequence>
<evidence type="ECO:0000313" key="1">
    <source>
        <dbReference type="EMBL" id="KAK4097745.1"/>
    </source>
</evidence>
<proteinExistence type="predicted"/>
<dbReference type="EMBL" id="MU863669">
    <property type="protein sequence ID" value="KAK4097745.1"/>
    <property type="molecule type" value="Genomic_DNA"/>
</dbReference>